<dbReference type="AlphaFoldDB" id="A0A1L9RFG1"/>
<gene>
    <name evidence="2" type="ORF">ASPWEDRAFT_41493</name>
</gene>
<evidence type="ECO:0000256" key="1">
    <source>
        <dbReference type="SAM" id="Coils"/>
    </source>
</evidence>
<organism evidence="2 3">
    <name type="scientific">Aspergillus wentii DTO 134E9</name>
    <dbReference type="NCBI Taxonomy" id="1073089"/>
    <lineage>
        <taxon>Eukaryota</taxon>
        <taxon>Fungi</taxon>
        <taxon>Dikarya</taxon>
        <taxon>Ascomycota</taxon>
        <taxon>Pezizomycotina</taxon>
        <taxon>Eurotiomycetes</taxon>
        <taxon>Eurotiomycetidae</taxon>
        <taxon>Eurotiales</taxon>
        <taxon>Aspergillaceae</taxon>
        <taxon>Aspergillus</taxon>
        <taxon>Aspergillus subgen. Cremei</taxon>
    </lineage>
</organism>
<proteinExistence type="predicted"/>
<keyword evidence="3" id="KW-1185">Reference proteome</keyword>
<reference evidence="3" key="1">
    <citation type="journal article" date="2017" name="Genome Biol.">
        <title>Comparative genomics reveals high biological diversity and specific adaptations in the industrially and medically important fungal genus Aspergillus.</title>
        <authorList>
            <person name="de Vries R.P."/>
            <person name="Riley R."/>
            <person name="Wiebenga A."/>
            <person name="Aguilar-Osorio G."/>
            <person name="Amillis S."/>
            <person name="Uchima C.A."/>
            <person name="Anderluh G."/>
            <person name="Asadollahi M."/>
            <person name="Askin M."/>
            <person name="Barry K."/>
            <person name="Battaglia E."/>
            <person name="Bayram O."/>
            <person name="Benocci T."/>
            <person name="Braus-Stromeyer S.A."/>
            <person name="Caldana C."/>
            <person name="Canovas D."/>
            <person name="Cerqueira G.C."/>
            <person name="Chen F."/>
            <person name="Chen W."/>
            <person name="Choi C."/>
            <person name="Clum A."/>
            <person name="Dos Santos R.A."/>
            <person name="Damasio A.R."/>
            <person name="Diallinas G."/>
            <person name="Emri T."/>
            <person name="Fekete E."/>
            <person name="Flipphi M."/>
            <person name="Freyberg S."/>
            <person name="Gallo A."/>
            <person name="Gournas C."/>
            <person name="Habgood R."/>
            <person name="Hainaut M."/>
            <person name="Harispe M.L."/>
            <person name="Henrissat B."/>
            <person name="Hilden K.S."/>
            <person name="Hope R."/>
            <person name="Hossain A."/>
            <person name="Karabika E."/>
            <person name="Karaffa L."/>
            <person name="Karanyi Z."/>
            <person name="Krasevec N."/>
            <person name="Kuo A."/>
            <person name="Kusch H."/>
            <person name="LaButti K."/>
            <person name="Lagendijk E.L."/>
            <person name="Lapidus A."/>
            <person name="Levasseur A."/>
            <person name="Lindquist E."/>
            <person name="Lipzen A."/>
            <person name="Logrieco A.F."/>
            <person name="MacCabe A."/>
            <person name="Maekelae M.R."/>
            <person name="Malavazi I."/>
            <person name="Melin P."/>
            <person name="Meyer V."/>
            <person name="Mielnichuk N."/>
            <person name="Miskei M."/>
            <person name="Molnar A.P."/>
            <person name="Mule G."/>
            <person name="Ngan C.Y."/>
            <person name="Orejas M."/>
            <person name="Orosz E."/>
            <person name="Ouedraogo J.P."/>
            <person name="Overkamp K.M."/>
            <person name="Park H.-S."/>
            <person name="Perrone G."/>
            <person name="Piumi F."/>
            <person name="Punt P.J."/>
            <person name="Ram A.F."/>
            <person name="Ramon A."/>
            <person name="Rauscher S."/>
            <person name="Record E."/>
            <person name="Riano-Pachon D.M."/>
            <person name="Robert V."/>
            <person name="Roehrig J."/>
            <person name="Ruller R."/>
            <person name="Salamov A."/>
            <person name="Salih N.S."/>
            <person name="Samson R.A."/>
            <person name="Sandor E."/>
            <person name="Sanguinetti M."/>
            <person name="Schuetze T."/>
            <person name="Sepcic K."/>
            <person name="Shelest E."/>
            <person name="Sherlock G."/>
            <person name="Sophianopoulou V."/>
            <person name="Squina F.M."/>
            <person name="Sun H."/>
            <person name="Susca A."/>
            <person name="Todd R.B."/>
            <person name="Tsang A."/>
            <person name="Unkles S.E."/>
            <person name="van de Wiele N."/>
            <person name="van Rossen-Uffink D."/>
            <person name="Oliveira J.V."/>
            <person name="Vesth T.C."/>
            <person name="Visser J."/>
            <person name="Yu J.-H."/>
            <person name="Zhou M."/>
            <person name="Andersen M.R."/>
            <person name="Archer D.B."/>
            <person name="Baker S.E."/>
            <person name="Benoit I."/>
            <person name="Brakhage A.A."/>
            <person name="Braus G.H."/>
            <person name="Fischer R."/>
            <person name="Frisvad J.C."/>
            <person name="Goldman G.H."/>
            <person name="Houbraken J."/>
            <person name="Oakley B."/>
            <person name="Pocsi I."/>
            <person name="Scazzocchio C."/>
            <person name="Seiboth B."/>
            <person name="vanKuyk P.A."/>
            <person name="Wortman J."/>
            <person name="Dyer P.S."/>
            <person name="Grigoriev I.V."/>
        </authorList>
    </citation>
    <scope>NUCLEOTIDE SEQUENCE [LARGE SCALE GENOMIC DNA]</scope>
    <source>
        <strain evidence="3">DTO 134E9</strain>
    </source>
</reference>
<accession>A0A1L9RFG1</accession>
<sequence>MPPSLWDPDKILQVTKGPNGGMFCLGRARFRYDSRCRWDIPWSDYRAVCAILKDMAMVLPHNISDISTTQLRILARLGLCEHHVDQVGEVVAGWEEILGSVEDIYWTYKEQVGKNGEKLDRLRADVKKCRRLIGANAENDLSMVLGRYTSQQKKELATARTTISKLQQDQAATKHSLVQAQEESKQYQQREQKQMAGCDELREKNVALETEVKLAKQDCHDLQNQRESLSSELADTSAELRQVRDVNQRIENDNKSLQLEVKAKNEQIKTLRDSDLFISTQLKGTSERLEEVEKELLATRQTNTALQDELDTTIRENTHIRSELNQLYTQRPTGIYNRVKQWIQKTLRILKKGHKDSDEERVELAQAGD</sequence>
<feature type="coiled-coil region" evidence="1">
    <location>
        <begin position="163"/>
        <end position="309"/>
    </location>
</feature>
<dbReference type="Proteomes" id="UP000184383">
    <property type="component" value="Unassembled WGS sequence"/>
</dbReference>
<evidence type="ECO:0000313" key="3">
    <source>
        <dbReference type="Proteomes" id="UP000184383"/>
    </source>
</evidence>
<dbReference type="RefSeq" id="XP_040687320.1">
    <property type="nucleotide sequence ID" value="XM_040835575.1"/>
</dbReference>
<evidence type="ECO:0000313" key="2">
    <source>
        <dbReference type="EMBL" id="OJJ33644.1"/>
    </source>
</evidence>
<dbReference type="GeneID" id="63751423"/>
<dbReference type="OrthoDB" id="5068061at2759"/>
<dbReference type="VEuPathDB" id="FungiDB:ASPWEDRAFT_41493"/>
<dbReference type="EMBL" id="KV878213">
    <property type="protein sequence ID" value="OJJ33644.1"/>
    <property type="molecule type" value="Genomic_DNA"/>
</dbReference>
<dbReference type="SUPFAM" id="SSF57997">
    <property type="entry name" value="Tropomyosin"/>
    <property type="match status" value="1"/>
</dbReference>
<protein>
    <submittedName>
        <fullName evidence="2">Uncharacterized protein</fullName>
    </submittedName>
</protein>
<dbReference type="STRING" id="1073089.A0A1L9RFG1"/>
<keyword evidence="1" id="KW-0175">Coiled coil</keyword>
<name>A0A1L9RFG1_ASPWE</name>